<dbReference type="EMBL" id="HBIA01014423">
    <property type="protein sequence ID" value="CAE0235435.1"/>
    <property type="molecule type" value="Transcribed_RNA"/>
</dbReference>
<gene>
    <name evidence="4" type="ORF">SRAS04492_LOCUS7242</name>
</gene>
<dbReference type="GO" id="GO:0005783">
    <property type="term" value="C:endoplasmic reticulum"/>
    <property type="evidence" value="ECO:0007669"/>
    <property type="project" value="TreeGrafter"/>
</dbReference>
<organism evidence="4">
    <name type="scientific">Strombidium rassoulzadegani</name>
    <dbReference type="NCBI Taxonomy" id="1082188"/>
    <lineage>
        <taxon>Eukaryota</taxon>
        <taxon>Sar</taxon>
        <taxon>Alveolata</taxon>
        <taxon>Ciliophora</taxon>
        <taxon>Intramacronucleata</taxon>
        <taxon>Spirotrichea</taxon>
        <taxon>Oligotrichia</taxon>
        <taxon>Strombidiidae</taxon>
        <taxon>Strombidium</taxon>
    </lineage>
</organism>
<dbReference type="AlphaFoldDB" id="A0A7S3FX02"/>
<dbReference type="GO" id="GO:0004467">
    <property type="term" value="F:long-chain fatty acid-CoA ligase activity"/>
    <property type="evidence" value="ECO:0007669"/>
    <property type="project" value="TreeGrafter"/>
</dbReference>
<proteinExistence type="predicted"/>
<dbReference type="SUPFAM" id="SSF56801">
    <property type="entry name" value="Acetyl-CoA synthetase-like"/>
    <property type="match status" value="1"/>
</dbReference>
<keyword evidence="2" id="KW-0067">ATP-binding</keyword>
<dbReference type="PROSITE" id="PS00455">
    <property type="entry name" value="AMP_BINDING"/>
    <property type="match status" value="1"/>
</dbReference>
<dbReference type="PANTHER" id="PTHR43272:SF33">
    <property type="entry name" value="AMP-BINDING DOMAIN-CONTAINING PROTEIN-RELATED"/>
    <property type="match status" value="1"/>
</dbReference>
<feature type="domain" description="AMP-dependent synthetase/ligase" evidence="3">
    <location>
        <begin position="11"/>
        <end position="393"/>
    </location>
</feature>
<dbReference type="GO" id="GO:0016020">
    <property type="term" value="C:membrane"/>
    <property type="evidence" value="ECO:0007669"/>
    <property type="project" value="TreeGrafter"/>
</dbReference>
<dbReference type="InterPro" id="IPR042099">
    <property type="entry name" value="ANL_N_sf"/>
</dbReference>
<dbReference type="InterPro" id="IPR000873">
    <property type="entry name" value="AMP-dep_synth/lig_dom"/>
</dbReference>
<dbReference type="InterPro" id="IPR020845">
    <property type="entry name" value="AMP-binding_CS"/>
</dbReference>
<evidence type="ECO:0000313" key="4">
    <source>
        <dbReference type="EMBL" id="CAE0235435.1"/>
    </source>
</evidence>
<evidence type="ECO:0000259" key="3">
    <source>
        <dbReference type="Pfam" id="PF00501"/>
    </source>
</evidence>
<dbReference type="PANTHER" id="PTHR43272">
    <property type="entry name" value="LONG-CHAIN-FATTY-ACID--COA LIGASE"/>
    <property type="match status" value="1"/>
</dbReference>
<name>A0A7S3FX02_9SPIT</name>
<dbReference type="GO" id="GO:0005524">
    <property type="term" value="F:ATP binding"/>
    <property type="evidence" value="ECO:0007669"/>
    <property type="project" value="UniProtKB-KW"/>
</dbReference>
<accession>A0A7S3FX02</accession>
<dbReference type="Pfam" id="PF00501">
    <property type="entry name" value="AMP-binding"/>
    <property type="match status" value="1"/>
</dbReference>
<evidence type="ECO:0000256" key="2">
    <source>
        <dbReference type="ARBA" id="ARBA00022840"/>
    </source>
</evidence>
<keyword evidence="1" id="KW-0547">Nucleotide-binding</keyword>
<reference evidence="4" key="1">
    <citation type="submission" date="2021-01" db="EMBL/GenBank/DDBJ databases">
        <authorList>
            <person name="Corre E."/>
            <person name="Pelletier E."/>
            <person name="Niang G."/>
            <person name="Scheremetjew M."/>
            <person name="Finn R."/>
            <person name="Kale V."/>
            <person name="Holt S."/>
            <person name="Cochrane G."/>
            <person name="Meng A."/>
            <person name="Brown T."/>
            <person name="Cohen L."/>
        </authorList>
    </citation>
    <scope>NUCLEOTIDE SEQUENCE</scope>
    <source>
        <strain evidence="4">Ras09</strain>
    </source>
</reference>
<dbReference type="Gene3D" id="3.40.50.12780">
    <property type="entry name" value="N-terminal domain of ligase-like"/>
    <property type="match status" value="1"/>
</dbReference>
<protein>
    <recommendedName>
        <fullName evidence="3">AMP-dependent synthetase/ligase domain-containing protein</fullName>
    </recommendedName>
</protein>
<evidence type="ECO:0000256" key="1">
    <source>
        <dbReference type="ARBA" id="ARBA00022741"/>
    </source>
</evidence>
<sequence length="574" mass="64508">MEDEKEWRFLGIQSKNRKEWVLSYLGAMHQSTTVVALYDTLGHQGIKYIINQTKVETFSVAAEQVVNLVKLKIEDSQNDNMMESFKNLIIFEKNRLSEDEMKIVEESGLKIHYLDDLILLGSQIEARGTGEDKKPSIDDCLMLSYTSGTTGDPKGVILTHKMILNAADATMHALQPNFVMAEKDCYISYLPAAHSYEQLSIGASLLSGMKCGFYSGNILKLTEDLQVLKPTVFSSVPRLYNRIYGKIQDKMKTSTGLAKFLLNTAVNSKMSNFEKDGSLTHFFWDKVVFKKIKALLGGNIQLMSVGSAPISPDVINFIKVCFSAEVIEGYGMTETSAGSVTSMFGELRRVQGGPVRNVKVKLRDIPEMGYLSSNDPPRGELCMYGSSIMPGYFRNPEKTAEAIKDGWIMSGDVAEIQQDGSIKIIDRAKNIFKLSQAEYIAPEKLENVYTQSKYILQAFIYGDSLKDYVIGFFVPDPDTLAACAKEKEVANPEDLLDNQEFIQTVYDDLMVLAAQNKFTSLEKPKQILLLKEQFTIENDMLTPTQKLKRNIARDKYKDKIDELYGKPIMKQTGK</sequence>